<sequence length="244" mass="27407">MAFAASELPADSAVGNTSLFGSNEITQKDGWLGEKYLEYALAHLLLRHTPDSHEIISLNGSLFQELAGFRYDNLCRQLRNNGVRQYRSPAPGHFQGHVNFREDAVCWIGAIVRRGTKNERAILDHAIVDNSDSHSPTFNSTTDITTSAQTVVTNQEESPDEEPTSTDSESDIWLYTNTLQERFAGKDVVPIYEETMIRRYPPRFRAVVTFRGKNFSGEAGNKKLAKHRASKKLCGAFEIEVREP</sequence>
<dbReference type="HOGENOM" id="CLU_984030_0_0_1"/>
<dbReference type="Gene3D" id="3.30.160.20">
    <property type="match status" value="1"/>
</dbReference>
<gene>
    <name evidence="3" type="ORF">Z519_12325</name>
</gene>
<organism evidence="3 4">
    <name type="scientific">Cladophialophora bantiana (strain ATCC 10958 / CBS 173.52 / CDC B-1940 / NIH 8579)</name>
    <name type="common">Xylohypha bantiana</name>
    <dbReference type="NCBI Taxonomy" id="1442370"/>
    <lineage>
        <taxon>Eukaryota</taxon>
        <taxon>Fungi</taxon>
        <taxon>Dikarya</taxon>
        <taxon>Ascomycota</taxon>
        <taxon>Pezizomycotina</taxon>
        <taxon>Eurotiomycetes</taxon>
        <taxon>Chaetothyriomycetidae</taxon>
        <taxon>Chaetothyriales</taxon>
        <taxon>Herpotrichiellaceae</taxon>
        <taxon>Cladophialophora</taxon>
    </lineage>
</organism>
<evidence type="ECO:0000256" key="1">
    <source>
        <dbReference type="SAM" id="MobiDB-lite"/>
    </source>
</evidence>
<reference evidence="3" key="1">
    <citation type="submission" date="2015-01" db="EMBL/GenBank/DDBJ databases">
        <title>The Genome Sequence of Cladophialophora bantiana CBS 173.52.</title>
        <authorList>
            <consortium name="The Broad Institute Genomics Platform"/>
            <person name="Cuomo C."/>
            <person name="de Hoog S."/>
            <person name="Gorbushina A."/>
            <person name="Stielow B."/>
            <person name="Teixiera M."/>
            <person name="Abouelleil A."/>
            <person name="Chapman S.B."/>
            <person name="Priest M."/>
            <person name="Young S.K."/>
            <person name="Wortman J."/>
            <person name="Nusbaum C."/>
            <person name="Birren B."/>
        </authorList>
    </citation>
    <scope>NUCLEOTIDE SEQUENCE [LARGE SCALE GENOMIC DNA]</scope>
    <source>
        <strain evidence="3">CBS 173.52</strain>
    </source>
</reference>
<protein>
    <recommendedName>
        <fullName evidence="2">DRBM domain-containing protein</fullName>
    </recommendedName>
</protein>
<dbReference type="AlphaFoldDB" id="A0A0D2H1D4"/>
<feature type="compositionally biased region" description="Acidic residues" evidence="1">
    <location>
        <begin position="157"/>
        <end position="169"/>
    </location>
</feature>
<dbReference type="VEuPathDB" id="FungiDB:Z519_12325"/>
<name>A0A0D2H1D4_CLAB1</name>
<feature type="domain" description="DRBM" evidence="2">
    <location>
        <begin position="177"/>
        <end position="234"/>
    </location>
</feature>
<dbReference type="EMBL" id="KN847007">
    <property type="protein sequence ID" value="KIW87028.1"/>
    <property type="molecule type" value="Genomic_DNA"/>
</dbReference>
<evidence type="ECO:0000259" key="2">
    <source>
        <dbReference type="Pfam" id="PF00035"/>
    </source>
</evidence>
<evidence type="ECO:0000313" key="3">
    <source>
        <dbReference type="EMBL" id="KIW87028.1"/>
    </source>
</evidence>
<dbReference type="SUPFAM" id="SSF54768">
    <property type="entry name" value="dsRNA-binding domain-like"/>
    <property type="match status" value="1"/>
</dbReference>
<keyword evidence="4" id="KW-1185">Reference proteome</keyword>
<dbReference type="InterPro" id="IPR014720">
    <property type="entry name" value="dsRBD_dom"/>
</dbReference>
<feature type="compositionally biased region" description="Polar residues" evidence="1">
    <location>
        <begin position="134"/>
        <end position="156"/>
    </location>
</feature>
<dbReference type="OrthoDB" id="3767426at2759"/>
<dbReference type="RefSeq" id="XP_016613697.1">
    <property type="nucleotide sequence ID" value="XM_016770031.1"/>
</dbReference>
<feature type="region of interest" description="Disordered" evidence="1">
    <location>
        <begin position="134"/>
        <end position="169"/>
    </location>
</feature>
<evidence type="ECO:0000313" key="4">
    <source>
        <dbReference type="Proteomes" id="UP000053789"/>
    </source>
</evidence>
<accession>A0A0D2H1D4</accession>
<dbReference type="Pfam" id="PF00035">
    <property type="entry name" value="dsrm"/>
    <property type="match status" value="1"/>
</dbReference>
<dbReference type="Proteomes" id="UP000053789">
    <property type="component" value="Unassembled WGS sequence"/>
</dbReference>
<dbReference type="GeneID" id="27705253"/>
<proteinExistence type="predicted"/>
<dbReference type="CDD" id="cd00048">
    <property type="entry name" value="DSRM_SF"/>
    <property type="match status" value="1"/>
</dbReference>